<dbReference type="UniPathway" id="UPA00666"/>
<dbReference type="GO" id="GO:0042158">
    <property type="term" value="P:lipoprotein biosynthetic process"/>
    <property type="evidence" value="ECO:0007669"/>
    <property type="project" value="UniProtKB-UniRule"/>
</dbReference>
<dbReference type="InterPro" id="IPR004563">
    <property type="entry name" value="Apolipo_AcylTrfase"/>
</dbReference>
<feature type="transmembrane region" description="Helical" evidence="9">
    <location>
        <begin position="482"/>
        <end position="503"/>
    </location>
</feature>
<dbReference type="EMBL" id="JOKH01000004">
    <property type="protein sequence ID" value="KEQ16844.1"/>
    <property type="molecule type" value="Genomic_DNA"/>
</dbReference>
<evidence type="ECO:0000256" key="5">
    <source>
        <dbReference type="ARBA" id="ARBA00022692"/>
    </source>
</evidence>
<comment type="caution">
    <text evidence="11">The sequence shown here is derived from an EMBL/GenBank/DDBJ whole genome shotgun (WGS) entry which is preliminary data.</text>
</comment>
<keyword evidence="7 9" id="KW-0472">Membrane</keyword>
<evidence type="ECO:0000256" key="8">
    <source>
        <dbReference type="ARBA" id="ARBA00023315"/>
    </source>
</evidence>
<comment type="pathway">
    <text evidence="9">Protein modification; lipoprotein biosynthesis (N-acyl transfer).</text>
</comment>
<keyword evidence="5 9" id="KW-0812">Transmembrane</keyword>
<comment type="function">
    <text evidence="9">Catalyzes the phospholipid dependent N-acylation of the N-terminal cysteine of apolipoprotein, the last step in lipoprotein maturation.</text>
</comment>
<dbReference type="GO" id="GO:0016410">
    <property type="term" value="F:N-acyltransferase activity"/>
    <property type="evidence" value="ECO:0007669"/>
    <property type="project" value="UniProtKB-UniRule"/>
</dbReference>
<protein>
    <recommendedName>
        <fullName evidence="9">Apolipoprotein N-acyltransferase</fullName>
        <shortName evidence="9">ALP N-acyltransferase</shortName>
        <ecNumber evidence="9">2.3.1.269</ecNumber>
    </recommendedName>
</protein>
<evidence type="ECO:0000256" key="1">
    <source>
        <dbReference type="ARBA" id="ARBA00004651"/>
    </source>
</evidence>
<dbReference type="SUPFAM" id="SSF56317">
    <property type="entry name" value="Carbon-nitrogen hydrolase"/>
    <property type="match status" value="1"/>
</dbReference>
<organism evidence="11 12">
    <name type="scientific">Endozoicomonas numazuensis</name>
    <dbReference type="NCBI Taxonomy" id="1137799"/>
    <lineage>
        <taxon>Bacteria</taxon>
        <taxon>Pseudomonadati</taxon>
        <taxon>Pseudomonadota</taxon>
        <taxon>Gammaproteobacteria</taxon>
        <taxon>Oceanospirillales</taxon>
        <taxon>Endozoicomonadaceae</taxon>
        <taxon>Endozoicomonas</taxon>
    </lineage>
</organism>
<comment type="catalytic activity">
    <reaction evidence="9">
        <text>N-terminal S-1,2-diacyl-sn-glyceryl-L-cysteinyl-[lipoprotein] + a glycerophospholipid = N-acyl-S-1,2-diacyl-sn-glyceryl-L-cysteinyl-[lipoprotein] + a 2-acyl-sn-glycero-3-phospholipid + H(+)</text>
        <dbReference type="Rhea" id="RHEA:48228"/>
        <dbReference type="Rhea" id="RHEA-COMP:14681"/>
        <dbReference type="Rhea" id="RHEA-COMP:14684"/>
        <dbReference type="ChEBI" id="CHEBI:15378"/>
        <dbReference type="ChEBI" id="CHEBI:136912"/>
        <dbReference type="ChEBI" id="CHEBI:140656"/>
        <dbReference type="ChEBI" id="CHEBI:140657"/>
        <dbReference type="ChEBI" id="CHEBI:140660"/>
        <dbReference type="EC" id="2.3.1.269"/>
    </reaction>
</comment>
<dbReference type="eggNOG" id="COG0815">
    <property type="taxonomic scope" value="Bacteria"/>
</dbReference>
<dbReference type="AlphaFoldDB" id="A0A081NEH1"/>
<evidence type="ECO:0000313" key="12">
    <source>
        <dbReference type="Proteomes" id="UP000028073"/>
    </source>
</evidence>
<dbReference type="Pfam" id="PF00795">
    <property type="entry name" value="CN_hydrolase"/>
    <property type="match status" value="1"/>
</dbReference>
<gene>
    <name evidence="9" type="primary">lnt</name>
    <name evidence="11" type="ORF">GZ78_19470</name>
</gene>
<dbReference type="PANTHER" id="PTHR38686">
    <property type="entry name" value="APOLIPOPROTEIN N-ACYLTRANSFERASE"/>
    <property type="match status" value="1"/>
</dbReference>
<evidence type="ECO:0000313" key="11">
    <source>
        <dbReference type="EMBL" id="KEQ16844.1"/>
    </source>
</evidence>
<feature type="transmembrane region" description="Helical" evidence="9">
    <location>
        <begin position="27"/>
        <end position="44"/>
    </location>
</feature>
<dbReference type="InterPro" id="IPR045378">
    <property type="entry name" value="LNT_N"/>
</dbReference>
<dbReference type="Pfam" id="PF20154">
    <property type="entry name" value="LNT_N"/>
    <property type="match status" value="1"/>
</dbReference>
<evidence type="ECO:0000259" key="10">
    <source>
        <dbReference type="PROSITE" id="PS50263"/>
    </source>
</evidence>
<dbReference type="HAMAP" id="MF_01148">
    <property type="entry name" value="Lnt"/>
    <property type="match status" value="1"/>
</dbReference>
<proteinExistence type="inferred from homology"/>
<keyword evidence="6 9" id="KW-1133">Transmembrane helix</keyword>
<dbReference type="GO" id="GO:0005886">
    <property type="term" value="C:plasma membrane"/>
    <property type="evidence" value="ECO:0007669"/>
    <property type="project" value="UniProtKB-SubCell"/>
</dbReference>
<feature type="domain" description="CN hydrolase" evidence="10">
    <location>
        <begin position="231"/>
        <end position="477"/>
    </location>
</feature>
<accession>A0A081NEH1</accession>
<dbReference type="EC" id="2.3.1.269" evidence="9"/>
<comment type="subcellular location">
    <subcellularLocation>
        <location evidence="1 9">Cell membrane</location>
        <topology evidence="1 9">Multi-pass membrane protein</topology>
    </subcellularLocation>
</comment>
<feature type="transmembrane region" description="Helical" evidence="9">
    <location>
        <begin position="122"/>
        <end position="142"/>
    </location>
</feature>
<feature type="transmembrane region" description="Helical" evidence="9">
    <location>
        <begin position="198"/>
        <end position="219"/>
    </location>
</feature>
<dbReference type="STRING" id="1137799.GZ78_19470"/>
<keyword evidence="12" id="KW-1185">Reference proteome</keyword>
<name>A0A081NEH1_9GAMM</name>
<dbReference type="NCBIfam" id="TIGR00546">
    <property type="entry name" value="lnt"/>
    <property type="match status" value="1"/>
</dbReference>
<sequence>MNKKTLYHGHLATLLAGSLFPLGFSPFNIWPALIVATAAGFALTRCETVKTATVRGLLFGFGLFGTGTSWVYVSIHNFGAASVPLAGLLTALFVMLLASLLVMPLFYLYAKLKNRFSIQTPWQQALLFAGLWTLFEWVRSWLLTGFPWLLQGYSLLDTPIQSWAPVVGVFGLSLLMATTAALMTAAIVTERAKRNPPLIALSITLLFWIASVPLGKIQWTQPTGEISFSAVQGNIPQLLKWDPDYVQETLNTYYTLSEKEWSQELIIWPENAIPLFYSQARSVLNRLDRKAAENNSALILGLPIDERSKSTHSLVDEKYYNGIVAKGLGEGRYYKQKLVPFGEYVPLESTLRGLISFFNLPMSAFSAGNSSQEKLRIPNAVITTYICYEVVYPDFAARQAKDSGLLITISNDTWFGKSIGPEQHFQMARMRSLETGRYMIRATNDGISALIDDKGQVIESIERFKPGVLRGTAEVMKGNTPFMLLGSWPVIFLSLLMIVVAGFSARRSASRRLTENSVRA</sequence>
<dbReference type="CDD" id="cd07571">
    <property type="entry name" value="ALP_N-acyl_transferase"/>
    <property type="match status" value="1"/>
</dbReference>
<keyword evidence="3 9" id="KW-1003">Cell membrane</keyword>
<dbReference type="InterPro" id="IPR036526">
    <property type="entry name" value="C-N_Hydrolase_sf"/>
</dbReference>
<feature type="transmembrane region" description="Helical" evidence="9">
    <location>
        <begin position="162"/>
        <end position="186"/>
    </location>
</feature>
<keyword evidence="4 9" id="KW-0808">Transferase</keyword>
<evidence type="ECO:0000256" key="2">
    <source>
        <dbReference type="ARBA" id="ARBA00010065"/>
    </source>
</evidence>
<evidence type="ECO:0000256" key="6">
    <source>
        <dbReference type="ARBA" id="ARBA00022989"/>
    </source>
</evidence>
<dbReference type="InterPro" id="IPR003010">
    <property type="entry name" value="C-N_Hydrolase"/>
</dbReference>
<evidence type="ECO:0000256" key="4">
    <source>
        <dbReference type="ARBA" id="ARBA00022679"/>
    </source>
</evidence>
<keyword evidence="8 9" id="KW-0012">Acyltransferase</keyword>
<dbReference type="Gene3D" id="3.60.110.10">
    <property type="entry name" value="Carbon-nitrogen hydrolase"/>
    <property type="match status" value="1"/>
</dbReference>
<comment type="similarity">
    <text evidence="2 9">Belongs to the CN hydrolase family. Apolipoprotein N-acyltransferase subfamily.</text>
</comment>
<dbReference type="PANTHER" id="PTHR38686:SF1">
    <property type="entry name" value="APOLIPOPROTEIN N-ACYLTRANSFERASE"/>
    <property type="match status" value="1"/>
</dbReference>
<dbReference type="OrthoDB" id="9804277at2"/>
<dbReference type="Proteomes" id="UP000028073">
    <property type="component" value="Unassembled WGS sequence"/>
</dbReference>
<dbReference type="PROSITE" id="PS50263">
    <property type="entry name" value="CN_HYDROLASE"/>
    <property type="match status" value="1"/>
</dbReference>
<reference evidence="11 12" key="1">
    <citation type="submission" date="2014-06" db="EMBL/GenBank/DDBJ databases">
        <title>Whole Genome Sequences of Three Symbiotic Endozoicomonas Bacteria.</title>
        <authorList>
            <person name="Neave M.J."/>
            <person name="Apprill A."/>
            <person name="Voolstra C.R."/>
        </authorList>
    </citation>
    <scope>NUCLEOTIDE SEQUENCE [LARGE SCALE GENOMIC DNA]</scope>
    <source>
        <strain evidence="11 12">DSM 25634</strain>
    </source>
</reference>
<dbReference type="RefSeq" id="WP_034839021.1">
    <property type="nucleotide sequence ID" value="NZ_JOKH01000004.1"/>
</dbReference>
<evidence type="ECO:0000256" key="7">
    <source>
        <dbReference type="ARBA" id="ARBA00023136"/>
    </source>
</evidence>
<evidence type="ECO:0000256" key="9">
    <source>
        <dbReference type="HAMAP-Rule" id="MF_01148"/>
    </source>
</evidence>
<evidence type="ECO:0000256" key="3">
    <source>
        <dbReference type="ARBA" id="ARBA00022475"/>
    </source>
</evidence>
<feature type="transmembrane region" description="Helical" evidence="9">
    <location>
        <begin position="56"/>
        <end position="73"/>
    </location>
</feature>
<feature type="transmembrane region" description="Helical" evidence="9">
    <location>
        <begin position="85"/>
        <end position="110"/>
    </location>
</feature>